<proteinExistence type="predicted"/>
<accession>A0A364NM26</accession>
<dbReference type="Gene3D" id="1.20.1590.10">
    <property type="entry name" value="YP_001051499.1 domain like"/>
    <property type="match status" value="1"/>
</dbReference>
<dbReference type="AlphaFoldDB" id="A0A364NM26"/>
<organism evidence="1 2">
    <name type="scientific">Nitrincola tibetensis</name>
    <dbReference type="NCBI Taxonomy" id="2219697"/>
    <lineage>
        <taxon>Bacteria</taxon>
        <taxon>Pseudomonadati</taxon>
        <taxon>Pseudomonadota</taxon>
        <taxon>Gammaproteobacteria</taxon>
        <taxon>Oceanospirillales</taxon>
        <taxon>Oceanospirillaceae</taxon>
        <taxon>Nitrincola</taxon>
    </lineage>
</organism>
<sequence length="200" mass="22380">MGDSQTLIKQLNQLKPWQLTAVSAAFTERMLPNFMLFSKLLNFGDTAKVRTVMDGVWQHLSGGAKMNFEVQLDHIDSNIPSLDEFDMYGAMPAHDAVVALYSTLTCILEEDASEVLSVISLSHESVATFIEVNQADTQMSDVDLMRFISTHELMQDEDAFTEEVFERILSQEHPDKAFIQSLRTLAENQGISNIGISDSE</sequence>
<dbReference type="RefSeq" id="WP_112159247.1">
    <property type="nucleotide sequence ID" value="NZ_QKRX01000006.1"/>
</dbReference>
<dbReference type="OrthoDB" id="9204516at2"/>
<keyword evidence="2" id="KW-1185">Reference proteome</keyword>
<dbReference type="Proteomes" id="UP000250744">
    <property type="component" value="Unassembled WGS sequence"/>
</dbReference>
<reference evidence="1 2" key="1">
    <citation type="submission" date="2018-06" db="EMBL/GenBank/DDBJ databases">
        <title>Nitrincola tibetense sp. nov., isolated from Lake XuguoCo on Tibetan Plateau.</title>
        <authorList>
            <person name="Xing P."/>
        </authorList>
    </citation>
    <scope>NUCLEOTIDE SEQUENCE [LARGE SCALE GENOMIC DNA]</scope>
    <source>
        <strain evidence="2">xg18</strain>
    </source>
</reference>
<dbReference type="Pfam" id="PF04222">
    <property type="entry name" value="DUF416"/>
    <property type="match status" value="1"/>
</dbReference>
<gene>
    <name evidence="1" type="ORF">DN062_09890</name>
</gene>
<evidence type="ECO:0000313" key="2">
    <source>
        <dbReference type="Proteomes" id="UP000250744"/>
    </source>
</evidence>
<comment type="caution">
    <text evidence="1">The sequence shown here is derived from an EMBL/GenBank/DDBJ whole genome shotgun (WGS) entry which is preliminary data.</text>
</comment>
<protein>
    <submittedName>
        <fullName evidence="1">DUF416 domain-containing protein</fullName>
    </submittedName>
</protein>
<name>A0A364NM26_9GAMM</name>
<dbReference type="EMBL" id="QKRX01000006">
    <property type="protein sequence ID" value="RAU18169.1"/>
    <property type="molecule type" value="Genomic_DNA"/>
</dbReference>
<dbReference type="InterPro" id="IPR007338">
    <property type="entry name" value="DUF416"/>
</dbReference>
<dbReference type="InterPro" id="IPR023381">
    <property type="entry name" value="YP001051499.1-like_dom_sf"/>
</dbReference>
<evidence type="ECO:0000313" key="1">
    <source>
        <dbReference type="EMBL" id="RAU18169.1"/>
    </source>
</evidence>